<dbReference type="InterPro" id="IPR003959">
    <property type="entry name" value="ATPase_AAA_core"/>
</dbReference>
<evidence type="ECO:0000256" key="14">
    <source>
        <dbReference type="RuleBase" id="RU000591"/>
    </source>
</evidence>
<dbReference type="RefSeq" id="WP_179490638.1">
    <property type="nucleotide sequence ID" value="NZ_JACCCW010000002.1"/>
</dbReference>
<evidence type="ECO:0000256" key="4">
    <source>
        <dbReference type="ARBA" id="ARBA00022741"/>
    </source>
</evidence>
<comment type="subcellular location">
    <subcellularLocation>
        <location evidence="1 9 10">Cytoplasm</location>
    </subcellularLocation>
</comment>
<evidence type="ECO:0000256" key="15">
    <source>
        <dbReference type="SAM" id="MobiDB-lite"/>
    </source>
</evidence>
<keyword evidence="8 9" id="KW-0346">Stress response</keyword>
<dbReference type="FunFam" id="1.20.5.5270:FF:000002">
    <property type="entry name" value="Lon protease homolog"/>
    <property type="match status" value="1"/>
</dbReference>
<dbReference type="InterPro" id="IPR008268">
    <property type="entry name" value="Peptidase_S16_AS"/>
</dbReference>
<dbReference type="InterPro" id="IPR020568">
    <property type="entry name" value="Ribosomal_Su5_D2-typ_SF"/>
</dbReference>
<dbReference type="Pfam" id="PF00004">
    <property type="entry name" value="AAA"/>
    <property type="match status" value="1"/>
</dbReference>
<feature type="active site" evidence="9 11">
    <location>
        <position position="701"/>
    </location>
</feature>
<dbReference type="SMART" id="SM00464">
    <property type="entry name" value="LON"/>
    <property type="match status" value="1"/>
</dbReference>
<dbReference type="GO" id="GO:0016887">
    <property type="term" value="F:ATP hydrolysis activity"/>
    <property type="evidence" value="ECO:0007669"/>
    <property type="project" value="UniProtKB-UniRule"/>
</dbReference>
<dbReference type="SUPFAM" id="SSF52540">
    <property type="entry name" value="P-loop containing nucleoside triphosphate hydrolases"/>
    <property type="match status" value="1"/>
</dbReference>
<dbReference type="Pfam" id="PF05362">
    <property type="entry name" value="Lon_C"/>
    <property type="match status" value="1"/>
</dbReference>
<feature type="domain" description="Lon proteolytic" evidence="16">
    <location>
        <begin position="614"/>
        <end position="796"/>
    </location>
</feature>
<dbReference type="Proteomes" id="UP000589520">
    <property type="component" value="Unassembled WGS sequence"/>
</dbReference>
<dbReference type="GO" id="GO:0005737">
    <property type="term" value="C:cytoplasm"/>
    <property type="evidence" value="ECO:0007669"/>
    <property type="project" value="UniProtKB-SubCell"/>
</dbReference>
<feature type="active site" evidence="9 11">
    <location>
        <position position="744"/>
    </location>
</feature>
<dbReference type="GO" id="GO:0043565">
    <property type="term" value="F:sequence-specific DNA binding"/>
    <property type="evidence" value="ECO:0007669"/>
    <property type="project" value="UniProtKB-UniRule"/>
</dbReference>
<dbReference type="PROSITE" id="PS51787">
    <property type="entry name" value="LON_N"/>
    <property type="match status" value="1"/>
</dbReference>
<evidence type="ECO:0000256" key="2">
    <source>
        <dbReference type="ARBA" id="ARBA00022490"/>
    </source>
</evidence>
<dbReference type="SMART" id="SM00382">
    <property type="entry name" value="AAA"/>
    <property type="match status" value="1"/>
</dbReference>
<accession>A0A7Y9PIJ9</accession>
<gene>
    <name evidence="9" type="primary">lon</name>
    <name evidence="18" type="ORF">HDF17_002078</name>
</gene>
<evidence type="ECO:0000256" key="6">
    <source>
        <dbReference type="ARBA" id="ARBA00022825"/>
    </source>
</evidence>
<dbReference type="NCBIfam" id="TIGR00763">
    <property type="entry name" value="lon"/>
    <property type="match status" value="1"/>
</dbReference>
<dbReference type="FunFam" id="3.40.50.300:FF:000382">
    <property type="entry name" value="Lon protease homolog 2, peroxisomal"/>
    <property type="match status" value="1"/>
</dbReference>
<keyword evidence="5 9" id="KW-0378">Hydrolase</keyword>
<dbReference type="InterPro" id="IPR027543">
    <property type="entry name" value="Lon_bac"/>
</dbReference>
<dbReference type="InterPro" id="IPR054594">
    <property type="entry name" value="Lon_lid"/>
</dbReference>
<dbReference type="InterPro" id="IPR015947">
    <property type="entry name" value="PUA-like_sf"/>
</dbReference>
<dbReference type="InterPro" id="IPR003111">
    <property type="entry name" value="Lon_prtase_N"/>
</dbReference>
<evidence type="ECO:0000256" key="9">
    <source>
        <dbReference type="HAMAP-Rule" id="MF_01973"/>
    </source>
</evidence>
<dbReference type="AlphaFoldDB" id="A0A7Y9PIJ9"/>
<dbReference type="SUPFAM" id="SSF54211">
    <property type="entry name" value="Ribosomal protein S5 domain 2-like"/>
    <property type="match status" value="1"/>
</dbReference>
<proteinExistence type="evidence at transcript level"/>
<keyword evidence="2 9" id="KW-0963">Cytoplasm</keyword>
<dbReference type="InterPro" id="IPR003593">
    <property type="entry name" value="AAA+_ATPase"/>
</dbReference>
<evidence type="ECO:0000313" key="18">
    <source>
        <dbReference type="EMBL" id="NYF79758.1"/>
    </source>
</evidence>
<dbReference type="InterPro" id="IPR027417">
    <property type="entry name" value="P-loop_NTPase"/>
</dbReference>
<evidence type="ECO:0000256" key="3">
    <source>
        <dbReference type="ARBA" id="ARBA00022670"/>
    </source>
</evidence>
<keyword evidence="6 9" id="KW-0720">Serine protease</keyword>
<evidence type="ECO:0000256" key="12">
    <source>
        <dbReference type="PIRSR" id="PIRSR001174-2"/>
    </source>
</evidence>
<dbReference type="GO" id="GO:0005524">
    <property type="term" value="F:ATP binding"/>
    <property type="evidence" value="ECO:0007669"/>
    <property type="project" value="UniProtKB-UniRule"/>
</dbReference>
<dbReference type="Pfam" id="PF22667">
    <property type="entry name" value="Lon_lid"/>
    <property type="match status" value="1"/>
</dbReference>
<keyword evidence="19" id="KW-1185">Reference proteome</keyword>
<comment type="function">
    <text evidence="9">ATP-dependent serine protease that mediates the selective degradation of mutant and abnormal proteins as well as certain short-lived regulatory proteins. Required for cellular homeostasis and for survival from DNA damage and developmental changes induced by stress. Degrades polypeptides processively to yield small peptide fragments that are 5 to 10 amino acids long. Binds to DNA in a double-stranded, site-specific manner.</text>
</comment>
<evidence type="ECO:0000313" key="19">
    <source>
        <dbReference type="Proteomes" id="UP000589520"/>
    </source>
</evidence>
<comment type="subunit">
    <text evidence="9 10">Homohexamer. Organized in a ring with a central cavity.</text>
</comment>
<feature type="region of interest" description="Disordered" evidence="15">
    <location>
        <begin position="1"/>
        <end position="29"/>
    </location>
</feature>
<evidence type="ECO:0000256" key="11">
    <source>
        <dbReference type="PIRSR" id="PIRSR001174-1"/>
    </source>
</evidence>
<dbReference type="HAMAP" id="MF_01973">
    <property type="entry name" value="lon_bact"/>
    <property type="match status" value="1"/>
</dbReference>
<dbReference type="Pfam" id="PF02190">
    <property type="entry name" value="LON_substr_bdg"/>
    <property type="match status" value="1"/>
</dbReference>
<dbReference type="GO" id="GO:0004252">
    <property type="term" value="F:serine-type endopeptidase activity"/>
    <property type="evidence" value="ECO:0007669"/>
    <property type="project" value="UniProtKB-UniRule"/>
</dbReference>
<dbReference type="Gene3D" id="1.10.8.60">
    <property type="match status" value="1"/>
</dbReference>
<dbReference type="InterPro" id="IPR046336">
    <property type="entry name" value="Lon_prtase_N_sf"/>
</dbReference>
<dbReference type="InterPro" id="IPR027065">
    <property type="entry name" value="Lon_Prtase"/>
</dbReference>
<dbReference type="Gene3D" id="1.20.58.1480">
    <property type="match status" value="1"/>
</dbReference>
<comment type="catalytic activity">
    <reaction evidence="9 10 13">
        <text>Hydrolysis of proteins in presence of ATP.</text>
        <dbReference type="EC" id="3.4.21.53"/>
    </reaction>
</comment>
<dbReference type="Gene3D" id="2.30.130.40">
    <property type="entry name" value="LON domain-like"/>
    <property type="match status" value="1"/>
</dbReference>
<dbReference type="GO" id="GO:0004176">
    <property type="term" value="F:ATP-dependent peptidase activity"/>
    <property type="evidence" value="ECO:0007669"/>
    <property type="project" value="UniProtKB-UniRule"/>
</dbReference>
<evidence type="ECO:0000259" key="16">
    <source>
        <dbReference type="PROSITE" id="PS51786"/>
    </source>
</evidence>
<reference evidence="18 19" key="1">
    <citation type="submission" date="2020-07" db="EMBL/GenBank/DDBJ databases">
        <title>Genomic Encyclopedia of Type Strains, Phase IV (KMG-V): Genome sequencing to study the core and pangenomes of soil and plant-associated prokaryotes.</title>
        <authorList>
            <person name="Whitman W."/>
        </authorList>
    </citation>
    <scope>NUCLEOTIDE SEQUENCE [LARGE SCALE GENOMIC DNA]</scope>
    <source>
        <strain evidence="18 19">X4EP2</strain>
    </source>
</reference>
<dbReference type="PIRSF" id="PIRSF001174">
    <property type="entry name" value="Lon_proteas"/>
    <property type="match status" value="1"/>
</dbReference>
<evidence type="ECO:0000256" key="10">
    <source>
        <dbReference type="PIRNR" id="PIRNR001174"/>
    </source>
</evidence>
<comment type="caution">
    <text evidence="18">The sequence shown here is derived from an EMBL/GenBank/DDBJ whole genome shotgun (WGS) entry which is preliminary data.</text>
</comment>
<evidence type="ECO:0000256" key="5">
    <source>
        <dbReference type="ARBA" id="ARBA00022801"/>
    </source>
</evidence>
<dbReference type="PANTHER" id="PTHR10046">
    <property type="entry name" value="ATP DEPENDENT LON PROTEASE FAMILY MEMBER"/>
    <property type="match status" value="1"/>
</dbReference>
<dbReference type="PROSITE" id="PS51786">
    <property type="entry name" value="LON_PROTEOLYTIC"/>
    <property type="match status" value="1"/>
</dbReference>
<feature type="domain" description="Lon N-terminal" evidence="17">
    <location>
        <begin position="30"/>
        <end position="224"/>
    </location>
</feature>
<feature type="binding site" evidence="9 12">
    <location>
        <begin position="376"/>
        <end position="383"/>
    </location>
    <ligand>
        <name>ATP</name>
        <dbReference type="ChEBI" id="CHEBI:30616"/>
    </ligand>
</feature>
<dbReference type="InterPro" id="IPR008269">
    <property type="entry name" value="Lon_proteolytic"/>
</dbReference>
<dbReference type="GO" id="GO:0034605">
    <property type="term" value="P:cellular response to heat"/>
    <property type="evidence" value="ECO:0007669"/>
    <property type="project" value="UniProtKB-UniRule"/>
</dbReference>
<dbReference type="GO" id="GO:0006515">
    <property type="term" value="P:protein quality control for misfolded or incompletely synthesized proteins"/>
    <property type="evidence" value="ECO:0007669"/>
    <property type="project" value="UniProtKB-UniRule"/>
</dbReference>
<dbReference type="InterPro" id="IPR014721">
    <property type="entry name" value="Ribsml_uS5_D2-typ_fold_subgr"/>
</dbReference>
<dbReference type="CDD" id="cd19500">
    <property type="entry name" value="RecA-like_Lon"/>
    <property type="match status" value="1"/>
</dbReference>
<evidence type="ECO:0000256" key="7">
    <source>
        <dbReference type="ARBA" id="ARBA00022840"/>
    </source>
</evidence>
<dbReference type="Gene3D" id="1.20.5.5270">
    <property type="match status" value="1"/>
</dbReference>
<keyword evidence="4 9" id="KW-0547">Nucleotide-binding</keyword>
<dbReference type="SUPFAM" id="SSF88697">
    <property type="entry name" value="PUA domain-like"/>
    <property type="match status" value="1"/>
</dbReference>
<dbReference type="PROSITE" id="PS01046">
    <property type="entry name" value="LON_SER"/>
    <property type="match status" value="1"/>
</dbReference>
<dbReference type="EC" id="3.4.21.53" evidence="9 10"/>
<evidence type="ECO:0000256" key="13">
    <source>
        <dbReference type="PROSITE-ProRule" id="PRU01122"/>
    </source>
</evidence>
<evidence type="ECO:0000256" key="8">
    <source>
        <dbReference type="ARBA" id="ARBA00023016"/>
    </source>
</evidence>
<dbReference type="EMBL" id="JACCCW010000002">
    <property type="protein sequence ID" value="NYF79758.1"/>
    <property type="molecule type" value="Genomic_DNA"/>
</dbReference>
<organism evidence="18 19">
    <name type="scientific">Granulicella arctica</name>
    <dbReference type="NCBI Taxonomy" id="940613"/>
    <lineage>
        <taxon>Bacteria</taxon>
        <taxon>Pseudomonadati</taxon>
        <taxon>Acidobacteriota</taxon>
        <taxon>Terriglobia</taxon>
        <taxon>Terriglobales</taxon>
        <taxon>Acidobacteriaceae</taxon>
        <taxon>Granulicella</taxon>
    </lineage>
</organism>
<keyword evidence="7 9" id="KW-0067">ATP-binding</keyword>
<name>A0A7Y9PIJ9_9BACT</name>
<dbReference type="Gene3D" id="3.40.50.300">
    <property type="entry name" value="P-loop containing nucleotide triphosphate hydrolases"/>
    <property type="match status" value="1"/>
</dbReference>
<dbReference type="PRINTS" id="PR00830">
    <property type="entry name" value="ENDOLAPTASE"/>
</dbReference>
<comment type="induction">
    <text evidence="9">By heat shock.</text>
</comment>
<protein>
    <recommendedName>
        <fullName evidence="9 10">Lon protease</fullName>
        <ecNumber evidence="9 10">3.4.21.53</ecNumber>
    </recommendedName>
    <alternativeName>
        <fullName evidence="9">ATP-dependent protease La</fullName>
    </alternativeName>
</protein>
<evidence type="ECO:0000256" key="1">
    <source>
        <dbReference type="ARBA" id="ARBA00004496"/>
    </source>
</evidence>
<sequence>MPNDFVSVIQPKAAKASESSEESRSDRRPIPVLPVRDTVLFPHAVLPLTVGRDSSIQLIQSLGEEKTILVVAQRDARQDSPTASDLHEIGTKATVHKVVKMPNQSLFVFTEGNERVRLGDFSQISPFMMAEAETITEIEPVASPEEEALQRNVISQFQQIVTASPTLSDDLQTIAINIEEPGRLADFIASSLPFLTTTDKQELLETPDVAARLERVNKHLAKELEVQQLRNKIQTEVQDSVQQSQRDYYLREQLKAIQKELGDADDAQKDIAELKEKIENAGMPEDVKKDALKELGRLSRMNAMAADYSLTRNYVEWLAVLPWAKSSAGEVDILKAKEILDEDHYGLKKVKDRILDYLSVRRLKPDMKGPILCFVGPPGVGKTSLGRSVAKALGRKFSRISLGGMHDEAELRGHRRTYIGALPGQVIQNLKRVETNDPVFMLDEIDKLGRDFRGDPASALLEVLDPEQNNTFRDNYLDQPFDLSKVLFICTANQLDPIPAPLLDRMEIIELTGYTEEEKVSIAFKYLIPRQIKENGIDPELIEFPNESVHLIARHYTREAGVRKLEQLVGTVCRKLARRIAEGQTEKLVITPEIIHEFLGGIKVRVDTEIAERTKRSGVVVGLAWTPAGGDILFIEANKMKGKGGFNITGQIGDVMKESMQAALTWVRSNAASLGLDEDFTKDVDLHIHVPAGAIPKDGPSAGVTMATALVSLLTDVPVRPLTAMTGEITLSGNVLPVGGIKEKFLAAKRAGVRDVILPKECKQQVDEDLTPDQTAGITIHYATRIEDVLAVALPKTAKEAVQDELIREEVLSEATV</sequence>
<keyword evidence="3 9" id="KW-0645">Protease</keyword>
<dbReference type="InterPro" id="IPR004815">
    <property type="entry name" value="Lon_bac/euk-typ"/>
</dbReference>
<comment type="similarity">
    <text evidence="9 10 13 14">Belongs to the peptidase S16 family.</text>
</comment>
<dbReference type="Gene3D" id="3.30.230.10">
    <property type="match status" value="1"/>
</dbReference>
<evidence type="ECO:0000259" key="17">
    <source>
        <dbReference type="PROSITE" id="PS51787"/>
    </source>
</evidence>